<accession>X0TG98</accession>
<feature type="non-terminal residue" evidence="1">
    <location>
        <position position="65"/>
    </location>
</feature>
<name>X0TG98_9ZZZZ</name>
<dbReference type="AlphaFoldDB" id="X0TG98"/>
<proteinExistence type="predicted"/>
<dbReference type="EMBL" id="BARS01009470">
    <property type="protein sequence ID" value="GAF75100.1"/>
    <property type="molecule type" value="Genomic_DNA"/>
</dbReference>
<gene>
    <name evidence="1" type="ORF">S01H1_17803</name>
</gene>
<comment type="caution">
    <text evidence="1">The sequence shown here is derived from an EMBL/GenBank/DDBJ whole genome shotgun (WGS) entry which is preliminary data.</text>
</comment>
<sequence length="65" mass="7549">MNLKCIKDLSHFLAETFLEKGKPIEIFPELCPPNMNEEITVNCFRLARDLRQKPEVIAKKASEFL</sequence>
<reference evidence="1" key="1">
    <citation type="journal article" date="2014" name="Front. Microbiol.">
        <title>High frequency of phylogenetically diverse reductive dehalogenase-homologous genes in deep subseafloor sedimentary metagenomes.</title>
        <authorList>
            <person name="Kawai M."/>
            <person name="Futagami T."/>
            <person name="Toyoda A."/>
            <person name="Takaki Y."/>
            <person name="Nishi S."/>
            <person name="Hori S."/>
            <person name="Arai W."/>
            <person name="Tsubouchi T."/>
            <person name="Morono Y."/>
            <person name="Uchiyama I."/>
            <person name="Ito T."/>
            <person name="Fujiyama A."/>
            <person name="Inagaki F."/>
            <person name="Takami H."/>
        </authorList>
    </citation>
    <scope>NUCLEOTIDE SEQUENCE</scope>
    <source>
        <strain evidence="1">Expedition CK06-06</strain>
    </source>
</reference>
<evidence type="ECO:0000313" key="1">
    <source>
        <dbReference type="EMBL" id="GAF75100.1"/>
    </source>
</evidence>
<protein>
    <submittedName>
        <fullName evidence="1">Uncharacterized protein</fullName>
    </submittedName>
</protein>
<organism evidence="1">
    <name type="scientific">marine sediment metagenome</name>
    <dbReference type="NCBI Taxonomy" id="412755"/>
    <lineage>
        <taxon>unclassified sequences</taxon>
        <taxon>metagenomes</taxon>
        <taxon>ecological metagenomes</taxon>
    </lineage>
</organism>